<dbReference type="InterPro" id="IPR015943">
    <property type="entry name" value="WD40/YVTN_repeat-like_dom_sf"/>
</dbReference>
<dbReference type="OrthoDB" id="161629at2759"/>
<feature type="region of interest" description="Disordered" evidence="1">
    <location>
        <begin position="641"/>
        <end position="776"/>
    </location>
</feature>
<gene>
    <name evidence="2" type="ORF">FisN_2Lh222</name>
</gene>
<evidence type="ECO:0000313" key="3">
    <source>
        <dbReference type="Proteomes" id="UP000198406"/>
    </source>
</evidence>
<accession>A0A1Z5KFG6</accession>
<comment type="caution">
    <text evidence="2">The sequence shown here is derived from an EMBL/GenBank/DDBJ whole genome shotgun (WGS) entry which is preliminary data.</text>
</comment>
<dbReference type="EMBL" id="BDSP01000218">
    <property type="protein sequence ID" value="GAX24946.1"/>
    <property type="molecule type" value="Genomic_DNA"/>
</dbReference>
<feature type="compositionally biased region" description="Polar residues" evidence="1">
    <location>
        <begin position="745"/>
        <end position="756"/>
    </location>
</feature>
<dbReference type="SUPFAM" id="SSF101908">
    <property type="entry name" value="Putative isomerase YbhE"/>
    <property type="match status" value="1"/>
</dbReference>
<evidence type="ECO:0000256" key="1">
    <source>
        <dbReference type="SAM" id="MobiDB-lite"/>
    </source>
</evidence>
<proteinExistence type="predicted"/>
<dbReference type="Gene3D" id="2.130.10.10">
    <property type="entry name" value="YVTN repeat-like/Quinoprotein amine dehydrogenase"/>
    <property type="match status" value="1"/>
</dbReference>
<organism evidence="2 3">
    <name type="scientific">Fistulifera solaris</name>
    <name type="common">Oleaginous diatom</name>
    <dbReference type="NCBI Taxonomy" id="1519565"/>
    <lineage>
        <taxon>Eukaryota</taxon>
        <taxon>Sar</taxon>
        <taxon>Stramenopiles</taxon>
        <taxon>Ochrophyta</taxon>
        <taxon>Bacillariophyta</taxon>
        <taxon>Bacillariophyceae</taxon>
        <taxon>Bacillariophycidae</taxon>
        <taxon>Naviculales</taxon>
        <taxon>Naviculaceae</taxon>
        <taxon>Fistulifera</taxon>
    </lineage>
</organism>
<reference evidence="2 3" key="1">
    <citation type="journal article" date="2015" name="Plant Cell">
        <title>Oil accumulation by the oleaginous diatom Fistulifera solaris as revealed by the genome and transcriptome.</title>
        <authorList>
            <person name="Tanaka T."/>
            <person name="Maeda Y."/>
            <person name="Veluchamy A."/>
            <person name="Tanaka M."/>
            <person name="Abida H."/>
            <person name="Marechal E."/>
            <person name="Bowler C."/>
            <person name="Muto M."/>
            <person name="Sunaga Y."/>
            <person name="Tanaka M."/>
            <person name="Yoshino T."/>
            <person name="Taniguchi T."/>
            <person name="Fukuda Y."/>
            <person name="Nemoto M."/>
            <person name="Matsumoto M."/>
            <person name="Wong P.S."/>
            <person name="Aburatani S."/>
            <person name="Fujibuchi W."/>
        </authorList>
    </citation>
    <scope>NUCLEOTIDE SEQUENCE [LARGE SCALE GENOMIC DNA]</scope>
    <source>
        <strain evidence="2 3">JPCC DA0580</strain>
    </source>
</reference>
<protein>
    <submittedName>
        <fullName evidence="2">Uncharacterized protein</fullName>
    </submittedName>
</protein>
<keyword evidence="3" id="KW-1185">Reference proteome</keyword>
<evidence type="ECO:0000313" key="2">
    <source>
        <dbReference type="EMBL" id="GAX24946.1"/>
    </source>
</evidence>
<name>A0A1Z5KFG6_FISSO</name>
<sequence length="944" mass="103461">MNEELRNVATPASARPRICITVPKESSTDKEIMTTTPQALQMSQSSKSLPPLPDHVIAGIQNHSLQFRTNAEPCALQLSPTGRLLSVAFTDGTVRLFDMTGRYKPSLLPYHTSAQTKGTHCSYTHQRFGAVAVQLEAKGVHRSLLLQVDVSPDAQWFFAGALRGSMELAAIFVGDLEAALCRPAEPGNLLDLVKVYTHSDAKLRGLEACTCVPTTTGSSQYLLLTGRGIKNCHVWRFVPPTSTRPYPLFEAIMNLPTNGTTIKFLHFQEKPFLQAVTKSDDMKVQVWDLRDAQAKLMDSPDTPLTTPLPRPSYQDVPLTESALGVAGSVCLCGGSEHLFNTLSVVNLDDRLSHATELALPGTSTHRRRSRGDLQSVASVATLFNDADHALLQLADDSLVWFQLSQVHPTLLPMTEPGFVEKVEKRKVQIRRVGYQGITIAVSATFDSHRGVGKIQFQILEEKKSHEGRFWGYLGTSLSLPSASSPEESPVPVQERESVAMKSFATTDADDDNVSSGSDSLKVLSKAPSVTPSLSTLVKQSIVTPQVSDRKFAPEKTTNSALRPLARKLTQTLPFVSAKKSKKSSCGGEQVLNVKNDTEKRACQDDSLSVPRKKKARVDTAMLEDLAAASILKSIGQAQQDFSSVMRSENPALTQKRPPATAEPQASLKQTNDTLTLELARKSTASHTAGTVGRRNESAFHSSMSPPVPRKKVSPQPHDTIPQKTTGQKTIENAAKQASPKPESARTLTGVNSNPILNTPAPPPRPVTQAKPMTDTSLASRRATKLHNVVPSDTQPDSKVPCKKLKKNGISKRCAKYIEVLQIELNKLGPHRSRLLTATTFLTESDRILEERQALQKFAVKRALRMVIAVLKSVQLQPTRIAWMEAKTFVEESLKDLDLAWRDNLSFLQLEQIDALENDSITGVSSMDMSFESFCQEKLGMNDMF</sequence>
<feature type="compositionally biased region" description="Polar residues" evidence="1">
    <location>
        <begin position="641"/>
        <end position="652"/>
    </location>
</feature>
<dbReference type="InParanoid" id="A0A1Z5KFG6"/>
<dbReference type="AlphaFoldDB" id="A0A1Z5KFG6"/>
<feature type="compositionally biased region" description="Polar residues" evidence="1">
    <location>
        <begin position="721"/>
        <end position="730"/>
    </location>
</feature>
<dbReference type="Proteomes" id="UP000198406">
    <property type="component" value="Unassembled WGS sequence"/>
</dbReference>